<evidence type="ECO:0000313" key="2">
    <source>
        <dbReference type="EMBL" id="CAA9574663.1"/>
    </source>
</evidence>
<keyword evidence="1" id="KW-0812">Transmembrane</keyword>
<evidence type="ECO:0008006" key="3">
    <source>
        <dbReference type="Google" id="ProtNLM"/>
    </source>
</evidence>
<gene>
    <name evidence="2" type="ORF">AVDCRST_MAG87-2762</name>
</gene>
<proteinExistence type="predicted"/>
<sequence length="278" mass="29521">MTERFNPGDDGPLERALANFGADMVFPETPDLVATLWTGLQPTHARQPWWRIAVMRRQFAAIAAVCIGVLVLSIPGTRSTVAGWLEVAGVHIEIGGDRGGGDDEPTSLGGELFLGRRVSLAEAAASVSFEVLIPAALAGVGEPEIYLDHRDGSPVISLLYAAGEAFPEIGDTGAGLLLTTFDPAGDTETYIKRTAADTSAEFLLVNGSWGAWIEDGSLSIPPEPNRPGVERPSAHVLIWDANGITIRMETAMTRDESLMLAKSMTPVHSPAPASPIER</sequence>
<keyword evidence="1" id="KW-0472">Membrane</keyword>
<name>A0A6J4VF87_9BACT</name>
<accession>A0A6J4VF87</accession>
<dbReference type="AlphaFoldDB" id="A0A6J4VF87"/>
<organism evidence="2">
    <name type="scientific">uncultured Thermomicrobiales bacterium</name>
    <dbReference type="NCBI Taxonomy" id="1645740"/>
    <lineage>
        <taxon>Bacteria</taxon>
        <taxon>Pseudomonadati</taxon>
        <taxon>Thermomicrobiota</taxon>
        <taxon>Thermomicrobia</taxon>
        <taxon>Thermomicrobiales</taxon>
        <taxon>environmental samples</taxon>
    </lineage>
</organism>
<reference evidence="2" key="1">
    <citation type="submission" date="2020-02" db="EMBL/GenBank/DDBJ databases">
        <authorList>
            <person name="Meier V. D."/>
        </authorList>
    </citation>
    <scope>NUCLEOTIDE SEQUENCE</scope>
    <source>
        <strain evidence="2">AVDCRST_MAG87</strain>
    </source>
</reference>
<protein>
    <recommendedName>
        <fullName evidence="3">DUF4367 domain-containing protein</fullName>
    </recommendedName>
</protein>
<dbReference type="EMBL" id="CADCWJ010000603">
    <property type="protein sequence ID" value="CAA9574663.1"/>
    <property type="molecule type" value="Genomic_DNA"/>
</dbReference>
<keyword evidence="1" id="KW-1133">Transmembrane helix</keyword>
<evidence type="ECO:0000256" key="1">
    <source>
        <dbReference type="SAM" id="Phobius"/>
    </source>
</evidence>
<feature type="transmembrane region" description="Helical" evidence="1">
    <location>
        <begin position="59"/>
        <end position="76"/>
    </location>
</feature>